<dbReference type="RefSeq" id="WP_081271633.1">
    <property type="nucleotide sequence ID" value="NZ_LVHG01000106.1"/>
</dbReference>
<evidence type="ECO:0000313" key="2">
    <source>
        <dbReference type="Proteomes" id="UP000077852"/>
    </source>
</evidence>
<dbReference type="AlphaFoldDB" id="A0AA91DGN7"/>
<dbReference type="Proteomes" id="UP000077852">
    <property type="component" value="Unassembled WGS sequence"/>
</dbReference>
<evidence type="ECO:0000313" key="1">
    <source>
        <dbReference type="EMBL" id="OAK55038.1"/>
    </source>
</evidence>
<proteinExistence type="predicted"/>
<dbReference type="EMBL" id="LVHG01000106">
    <property type="protein sequence ID" value="OAK55038.1"/>
    <property type="molecule type" value="Genomic_DNA"/>
</dbReference>
<sequence length="65" mass="7516">MYPDPKRVRTNRYTIRLDDYEDGLVNAMANYQGEQLATLLRELALREARQVLGLVHEPSLDQRAA</sequence>
<accession>A0AA91DGN7</accession>
<comment type="caution">
    <text evidence="1">The sequence shown here is derived from an EMBL/GenBank/DDBJ whole genome shotgun (WGS) entry which is preliminary data.</text>
</comment>
<gene>
    <name evidence="1" type="ORF">A3K87_04360</name>
</gene>
<reference evidence="1 2" key="1">
    <citation type="submission" date="2016-03" db="EMBL/GenBank/DDBJ databases">
        <title>Genome sequence of Variovorax paradoxus KB5.</title>
        <authorList>
            <person name="Jeong H."/>
            <person name="Hong C.E."/>
            <person name="Jo S.H."/>
            <person name="Park J.M."/>
        </authorList>
    </citation>
    <scope>NUCLEOTIDE SEQUENCE [LARGE SCALE GENOMIC DNA]</scope>
    <source>
        <strain evidence="1 2">KB5</strain>
    </source>
</reference>
<protein>
    <submittedName>
        <fullName evidence="1">Uncharacterized protein</fullName>
    </submittedName>
</protein>
<organism evidence="1 2">
    <name type="scientific">Variovorax paradoxus</name>
    <dbReference type="NCBI Taxonomy" id="34073"/>
    <lineage>
        <taxon>Bacteria</taxon>
        <taxon>Pseudomonadati</taxon>
        <taxon>Pseudomonadota</taxon>
        <taxon>Betaproteobacteria</taxon>
        <taxon>Burkholderiales</taxon>
        <taxon>Comamonadaceae</taxon>
        <taxon>Variovorax</taxon>
    </lineage>
</organism>
<name>A0AA91DGN7_VARPD</name>